<comment type="caution">
    <text evidence="10">The sequence shown here is derived from an EMBL/GenBank/DDBJ whole genome shotgun (WGS) entry which is preliminary data.</text>
</comment>
<evidence type="ECO:0000313" key="10">
    <source>
        <dbReference type="EMBL" id="CAK1594506.1"/>
    </source>
</evidence>
<sequence length="102" mass="12022">MSANITIFLVFVTVSTVTAQTFQYSRGWTNGKRDGHRKEEVISSLERVFSPCQMRKLKYLLEGKPLNDRFYAPCDYHEEDPDTLSKRYKPEHNQEPLFDVFQ</sequence>
<keyword evidence="5 9" id="KW-0732">Signal</keyword>
<evidence type="ECO:0000256" key="2">
    <source>
        <dbReference type="ARBA" id="ARBA00009635"/>
    </source>
</evidence>
<comment type="similarity">
    <text evidence="2">Belongs to the corazonin family.</text>
</comment>
<evidence type="ECO:0000256" key="7">
    <source>
        <dbReference type="ARBA" id="ARBA00023320"/>
    </source>
</evidence>
<evidence type="ECO:0000256" key="8">
    <source>
        <dbReference type="SAM" id="MobiDB-lite"/>
    </source>
</evidence>
<protein>
    <recommendedName>
        <fullName evidence="3">Pro-corazonin</fullName>
    </recommendedName>
</protein>
<dbReference type="GO" id="GO:0005576">
    <property type="term" value="C:extracellular region"/>
    <property type="evidence" value="ECO:0007669"/>
    <property type="project" value="UniProtKB-SubCell"/>
</dbReference>
<feature type="signal peptide" evidence="9">
    <location>
        <begin position="1"/>
        <end position="19"/>
    </location>
</feature>
<feature type="compositionally biased region" description="Basic and acidic residues" evidence="8">
    <location>
        <begin position="83"/>
        <end position="94"/>
    </location>
</feature>
<keyword evidence="6" id="KW-0027">Amidation</keyword>
<keyword evidence="11" id="KW-1185">Reference proteome</keyword>
<evidence type="ECO:0000256" key="4">
    <source>
        <dbReference type="ARBA" id="ARBA00022525"/>
    </source>
</evidence>
<evidence type="ECO:0000256" key="6">
    <source>
        <dbReference type="ARBA" id="ARBA00022815"/>
    </source>
</evidence>
<dbReference type="EMBL" id="CAVLGL010000090">
    <property type="protein sequence ID" value="CAK1594506.1"/>
    <property type="molecule type" value="Genomic_DNA"/>
</dbReference>
<name>A0AAV1LG69_9NEOP</name>
<accession>A0AAV1LG69</accession>
<evidence type="ECO:0000313" key="11">
    <source>
        <dbReference type="Proteomes" id="UP001314205"/>
    </source>
</evidence>
<evidence type="ECO:0000256" key="1">
    <source>
        <dbReference type="ARBA" id="ARBA00004613"/>
    </source>
</evidence>
<proteinExistence type="inferred from homology"/>
<reference evidence="10 11" key="1">
    <citation type="submission" date="2023-11" db="EMBL/GenBank/DDBJ databases">
        <authorList>
            <person name="Hedman E."/>
            <person name="Englund M."/>
            <person name="Stromberg M."/>
            <person name="Nyberg Akerstrom W."/>
            <person name="Nylinder S."/>
            <person name="Jareborg N."/>
            <person name="Kallberg Y."/>
            <person name="Kronander E."/>
        </authorList>
    </citation>
    <scope>NUCLEOTIDE SEQUENCE [LARGE SCALE GENOMIC DNA]</scope>
</reference>
<dbReference type="GO" id="GO:0045823">
    <property type="term" value="P:positive regulation of heart contraction"/>
    <property type="evidence" value="ECO:0007669"/>
    <property type="project" value="InterPro"/>
</dbReference>
<dbReference type="Pfam" id="PF17308">
    <property type="entry name" value="Corazonin"/>
    <property type="match status" value="1"/>
</dbReference>
<keyword evidence="4" id="KW-0964">Secreted</keyword>
<dbReference type="Proteomes" id="UP001314205">
    <property type="component" value="Unassembled WGS sequence"/>
</dbReference>
<dbReference type="GO" id="GO:0071858">
    <property type="term" value="F:corazonin receptor binding"/>
    <property type="evidence" value="ECO:0007669"/>
    <property type="project" value="InterPro"/>
</dbReference>
<feature type="chain" id="PRO_5043976478" description="Pro-corazonin" evidence="9">
    <location>
        <begin position="20"/>
        <end position="102"/>
    </location>
</feature>
<organism evidence="10 11">
    <name type="scientific">Parnassius mnemosyne</name>
    <name type="common">clouded apollo</name>
    <dbReference type="NCBI Taxonomy" id="213953"/>
    <lineage>
        <taxon>Eukaryota</taxon>
        <taxon>Metazoa</taxon>
        <taxon>Ecdysozoa</taxon>
        <taxon>Arthropoda</taxon>
        <taxon>Hexapoda</taxon>
        <taxon>Insecta</taxon>
        <taxon>Pterygota</taxon>
        <taxon>Neoptera</taxon>
        <taxon>Endopterygota</taxon>
        <taxon>Lepidoptera</taxon>
        <taxon>Glossata</taxon>
        <taxon>Ditrysia</taxon>
        <taxon>Papilionoidea</taxon>
        <taxon>Papilionidae</taxon>
        <taxon>Parnassiinae</taxon>
        <taxon>Parnassini</taxon>
        <taxon>Parnassius</taxon>
        <taxon>Driopa</taxon>
    </lineage>
</organism>
<evidence type="ECO:0000256" key="5">
    <source>
        <dbReference type="ARBA" id="ARBA00022729"/>
    </source>
</evidence>
<keyword evidence="7" id="KW-0527">Neuropeptide</keyword>
<evidence type="ECO:0000256" key="9">
    <source>
        <dbReference type="SAM" id="SignalP"/>
    </source>
</evidence>
<feature type="region of interest" description="Disordered" evidence="8">
    <location>
        <begin position="82"/>
        <end position="102"/>
    </location>
</feature>
<dbReference type="GO" id="GO:0007218">
    <property type="term" value="P:neuropeptide signaling pathway"/>
    <property type="evidence" value="ECO:0007669"/>
    <property type="project" value="UniProtKB-KW"/>
</dbReference>
<comment type="subcellular location">
    <subcellularLocation>
        <location evidence="1">Secreted</location>
    </subcellularLocation>
</comment>
<dbReference type="AlphaFoldDB" id="A0AAV1LG69"/>
<gene>
    <name evidence="10" type="ORF">PARMNEM_LOCUS14122</name>
</gene>
<evidence type="ECO:0000256" key="3">
    <source>
        <dbReference type="ARBA" id="ARBA00014144"/>
    </source>
</evidence>
<dbReference type="InterPro" id="IPR020190">
    <property type="entry name" value="Procorazonin"/>
</dbReference>